<dbReference type="AlphaFoldDB" id="V5GTT2"/>
<evidence type="ECO:0000313" key="1">
    <source>
        <dbReference type="EMBL" id="EST09322.1"/>
    </source>
</evidence>
<organism evidence="1 2">
    <name type="scientific">Kalmanozyma brasiliensis (strain GHG001)</name>
    <name type="common">Yeast</name>
    <name type="synonym">Pseudozyma brasiliensis</name>
    <dbReference type="NCBI Taxonomy" id="1365824"/>
    <lineage>
        <taxon>Eukaryota</taxon>
        <taxon>Fungi</taxon>
        <taxon>Dikarya</taxon>
        <taxon>Basidiomycota</taxon>
        <taxon>Ustilaginomycotina</taxon>
        <taxon>Ustilaginomycetes</taxon>
        <taxon>Ustilaginales</taxon>
        <taxon>Ustilaginaceae</taxon>
        <taxon>Kalmanozyma</taxon>
    </lineage>
</organism>
<protein>
    <submittedName>
        <fullName evidence="1">Uncharacterized protein</fullName>
    </submittedName>
</protein>
<dbReference type="PANTHER" id="PTHR46579">
    <property type="entry name" value="F5/8 TYPE C DOMAIN-CONTAINING PROTEIN-RELATED"/>
    <property type="match status" value="1"/>
</dbReference>
<dbReference type="eggNOG" id="ENOG502S0SA">
    <property type="taxonomic scope" value="Eukaryota"/>
</dbReference>
<dbReference type="Proteomes" id="UP000019377">
    <property type="component" value="Unassembled WGS sequence"/>
</dbReference>
<proteinExistence type="predicted"/>
<gene>
    <name evidence="1" type="ORF">PSEUBRA_SCAF11g01121</name>
</gene>
<dbReference type="PANTHER" id="PTHR46579:SF1">
    <property type="entry name" value="F5_8 TYPE C DOMAIN-CONTAINING PROTEIN"/>
    <property type="match status" value="1"/>
</dbReference>
<evidence type="ECO:0000313" key="2">
    <source>
        <dbReference type="Proteomes" id="UP000019377"/>
    </source>
</evidence>
<sequence>MKFVDLGDHIKITLSIDWFTPFKGRYSGWHSSGAILMRIDNIPKNTISLDRKCAGIHLVGLLPGPKEQDVKMLTPFLQLITDELKMLYRDGIRIKTARHPEGRELKVKLGMIVADSPARAKVGGLLGQRFKGKGCPYCLFDMDELGSKHASSASKRTAAHREHSLACRSAAGARQHRSNGVQFSVLHELVYFSTPTMCPPDYMHAVHLGMCKRFFHKFLIEGCNNIGGMLGPLLAVVNNTSLPSSATRPDGRIGKPGGGNPNAEQWLTFFKHQLIFGLIQVWSQSLGGAGMLQLQFNLEPKQISGRRPVLLGSKAVEDVFEAALLLSAIVDFMERPLSDGEVSRLEELIVRFNRQQSNMLGPGWLTYNNHIAKHIPEFIRLYGVPKNFSCYAFESYNGVLGGMKKCNRKGGVVEDSMMRTTSLRSEVDRVLLNCGSEMMKKELTRYIRGSQAEMDSITETKAAKKVMDGSTTNKLLFFLNGPHKTIRGVYQLDGEQGPDDVGITTHAQHFHTLTRQSFPRPIRYSSALQGGSVNLGNTYVLVPLPSSQSLVAQILWLFKKRIRFNTDGEAGEDIYFAHVRSIEMVEAVDALGAGHPGLDLMDEIGLMFARPGEGGTEMVHIRMDLGLGLGRAASVMYKV</sequence>
<dbReference type="Pfam" id="PF02992">
    <property type="entry name" value="Transposase_21"/>
    <property type="match status" value="1"/>
</dbReference>
<accession>V5GTT2</accession>
<keyword evidence="2" id="KW-1185">Reference proteome</keyword>
<name>V5GTT2_KALBG</name>
<dbReference type="GeneID" id="27416814"/>
<dbReference type="OMA" id="EDEHINF"/>
<dbReference type="HOGENOM" id="CLU_428348_0_0_1"/>
<reference evidence="2" key="1">
    <citation type="journal article" date="2013" name="Genome Announc.">
        <title>Draft genome sequence of Pseudozyma brasiliensis sp. nov. strain GHG001, a high producer of endo-1,4-xylanase isolated from an insect pest of sugarcane.</title>
        <authorList>
            <person name="Oliveira J.V.D.C."/>
            <person name="dos Santos R.A.C."/>
            <person name="Borges T.A."/>
            <person name="Riano-Pachon D.M."/>
            <person name="Goldman G.H."/>
        </authorList>
    </citation>
    <scope>NUCLEOTIDE SEQUENCE [LARGE SCALE GENOMIC DNA]</scope>
    <source>
        <strain evidence="2">GHG001</strain>
    </source>
</reference>
<dbReference type="InterPro" id="IPR004242">
    <property type="entry name" value="Transposase_21"/>
</dbReference>
<dbReference type="EMBL" id="KI545853">
    <property type="protein sequence ID" value="EST09322.1"/>
    <property type="molecule type" value="Genomic_DNA"/>
</dbReference>
<dbReference type="OrthoDB" id="2555844at2759"/>